<dbReference type="EMBL" id="VSSQ01002425">
    <property type="protein sequence ID" value="MPM15330.1"/>
    <property type="molecule type" value="Genomic_DNA"/>
</dbReference>
<name>A0A644XGF9_9ZZZZ</name>
<organism evidence="1">
    <name type="scientific">bioreactor metagenome</name>
    <dbReference type="NCBI Taxonomy" id="1076179"/>
    <lineage>
        <taxon>unclassified sequences</taxon>
        <taxon>metagenomes</taxon>
        <taxon>ecological metagenomes</taxon>
    </lineage>
</organism>
<gene>
    <name evidence="1" type="ORF">SDC9_61698</name>
</gene>
<sequence>MRTASISEGGSFASGTEQEWWNTSFQKSARWRRNSQSMWRREKSCSCRRWSRLPTKWLRFSWRSMRRKAAPSCLSGYAPGRTPLTGRQKSMYSVFPAAWGISSIWKTSQMTSLSMISASVWPNRFAGDCRRRGFASCGRQRPSALR</sequence>
<evidence type="ECO:0000313" key="1">
    <source>
        <dbReference type="EMBL" id="MPM15330.1"/>
    </source>
</evidence>
<proteinExistence type="predicted"/>
<dbReference type="AlphaFoldDB" id="A0A644XGF9"/>
<comment type="caution">
    <text evidence="1">The sequence shown here is derived from an EMBL/GenBank/DDBJ whole genome shotgun (WGS) entry which is preliminary data.</text>
</comment>
<reference evidence="1" key="1">
    <citation type="submission" date="2019-08" db="EMBL/GenBank/DDBJ databases">
        <authorList>
            <person name="Kucharzyk K."/>
            <person name="Murdoch R.W."/>
            <person name="Higgins S."/>
            <person name="Loffler F."/>
        </authorList>
    </citation>
    <scope>NUCLEOTIDE SEQUENCE</scope>
</reference>
<accession>A0A644XGF9</accession>
<protein>
    <submittedName>
        <fullName evidence="1">Uncharacterized protein</fullName>
    </submittedName>
</protein>